<accession>A0A1I3IVU7</accession>
<organism evidence="1 2">
    <name type="scientific">Parapedobacter indicus</name>
    <dbReference type="NCBI Taxonomy" id="1477437"/>
    <lineage>
        <taxon>Bacteria</taxon>
        <taxon>Pseudomonadati</taxon>
        <taxon>Bacteroidota</taxon>
        <taxon>Sphingobacteriia</taxon>
        <taxon>Sphingobacteriales</taxon>
        <taxon>Sphingobacteriaceae</taxon>
        <taxon>Parapedobacter</taxon>
    </lineage>
</organism>
<dbReference type="RefSeq" id="WP_090626488.1">
    <property type="nucleotide sequence ID" value="NZ_FOQO01000004.1"/>
</dbReference>
<evidence type="ECO:0000313" key="1">
    <source>
        <dbReference type="EMBL" id="SFI52038.1"/>
    </source>
</evidence>
<dbReference type="OrthoDB" id="827255at2"/>
<proteinExistence type="predicted"/>
<dbReference type="Pfam" id="PF10884">
    <property type="entry name" value="DUF2683"/>
    <property type="match status" value="1"/>
</dbReference>
<gene>
    <name evidence="1" type="ORF">SAMN05444682_104232</name>
</gene>
<dbReference type="STRING" id="1477437.SAMN05444682_104232"/>
<dbReference type="EMBL" id="FOQO01000004">
    <property type="protein sequence ID" value="SFI52038.1"/>
    <property type="molecule type" value="Genomic_DNA"/>
</dbReference>
<keyword evidence="2" id="KW-1185">Reference proteome</keyword>
<dbReference type="Proteomes" id="UP000198670">
    <property type="component" value="Unassembled WGS sequence"/>
</dbReference>
<name>A0A1I3IVU7_9SPHI</name>
<dbReference type="AlphaFoldDB" id="A0A1I3IVU7"/>
<sequence length="69" mass="7801">MEAIMIHPENAEQLKTVKSVLKALKVPFEPQSSTLPDHVKSSIDRGMKQAAQGKTIGLEEFKEKHFLKR</sequence>
<protein>
    <submittedName>
        <fullName evidence="1">Uncharacterized protein</fullName>
    </submittedName>
</protein>
<reference evidence="1 2" key="1">
    <citation type="submission" date="2016-10" db="EMBL/GenBank/DDBJ databases">
        <authorList>
            <person name="de Groot N.N."/>
        </authorList>
    </citation>
    <scope>NUCLEOTIDE SEQUENCE [LARGE SCALE GENOMIC DNA]</scope>
    <source>
        <strain evidence="1 2">RK1</strain>
    </source>
</reference>
<evidence type="ECO:0000313" key="2">
    <source>
        <dbReference type="Proteomes" id="UP000198670"/>
    </source>
</evidence>
<dbReference type="InterPro" id="IPR020271">
    <property type="entry name" value="Uncharacterised_MJ1172"/>
</dbReference>